<evidence type="ECO:0000256" key="2">
    <source>
        <dbReference type="ARBA" id="ARBA00048655"/>
    </source>
</evidence>
<comment type="caution">
    <text evidence="4">The sequence shown here is derived from an EMBL/GenBank/DDBJ whole genome shotgun (WGS) entry which is preliminary data.</text>
</comment>
<feature type="compositionally biased region" description="Polar residues" evidence="3">
    <location>
        <begin position="269"/>
        <end position="282"/>
    </location>
</feature>
<dbReference type="Pfam" id="PF03881">
    <property type="entry name" value="Fructosamin_kin"/>
    <property type="match status" value="1"/>
</dbReference>
<proteinExistence type="predicted"/>
<dbReference type="EC" id="2.7.1.172" evidence="1"/>
<dbReference type="EMBL" id="JAQQWI010000001">
    <property type="protein sequence ID" value="KAK8040705.1"/>
    <property type="molecule type" value="Genomic_DNA"/>
</dbReference>
<evidence type="ECO:0000313" key="5">
    <source>
        <dbReference type="Proteomes" id="UP001396898"/>
    </source>
</evidence>
<feature type="region of interest" description="Disordered" evidence="3">
    <location>
        <begin position="269"/>
        <end position="288"/>
    </location>
</feature>
<dbReference type="PANTHER" id="PTHR12149:SF8">
    <property type="entry name" value="PROTEIN-RIBULOSAMINE 3-KINASE"/>
    <property type="match status" value="1"/>
</dbReference>
<name>A0ABR1T2A0_9PEZI</name>
<organism evidence="4 5">
    <name type="scientific">Apiospora marii</name>
    <dbReference type="NCBI Taxonomy" id="335849"/>
    <lineage>
        <taxon>Eukaryota</taxon>
        <taxon>Fungi</taxon>
        <taxon>Dikarya</taxon>
        <taxon>Ascomycota</taxon>
        <taxon>Pezizomycotina</taxon>
        <taxon>Sordariomycetes</taxon>
        <taxon>Xylariomycetidae</taxon>
        <taxon>Amphisphaeriales</taxon>
        <taxon>Apiosporaceae</taxon>
        <taxon>Apiospora</taxon>
    </lineage>
</organism>
<evidence type="ECO:0000313" key="4">
    <source>
        <dbReference type="EMBL" id="KAK8040705.1"/>
    </source>
</evidence>
<dbReference type="InterPro" id="IPR016477">
    <property type="entry name" value="Fructo-/Ketosamine-3-kinase"/>
</dbReference>
<evidence type="ECO:0000256" key="1">
    <source>
        <dbReference type="ARBA" id="ARBA00011961"/>
    </source>
</evidence>
<dbReference type="Gene3D" id="3.90.1200.10">
    <property type="match status" value="1"/>
</dbReference>
<comment type="catalytic activity">
    <reaction evidence="2">
        <text>N(6)-D-ribulosyl-L-lysyl-[protein] + ATP = N(6)-(3-O-phospho-D-ribulosyl)-L-lysyl-[protein] + ADP + H(+)</text>
        <dbReference type="Rhea" id="RHEA:48432"/>
        <dbReference type="Rhea" id="RHEA-COMP:12103"/>
        <dbReference type="Rhea" id="RHEA-COMP:12104"/>
        <dbReference type="ChEBI" id="CHEBI:15378"/>
        <dbReference type="ChEBI" id="CHEBI:30616"/>
        <dbReference type="ChEBI" id="CHEBI:90418"/>
        <dbReference type="ChEBI" id="CHEBI:90420"/>
        <dbReference type="ChEBI" id="CHEBI:456216"/>
        <dbReference type="EC" id="2.7.1.172"/>
    </reaction>
    <physiologicalReaction direction="left-to-right" evidence="2">
        <dbReference type="Rhea" id="RHEA:48433"/>
    </physiologicalReaction>
</comment>
<evidence type="ECO:0000256" key="3">
    <source>
        <dbReference type="SAM" id="MobiDB-lite"/>
    </source>
</evidence>
<dbReference type="SUPFAM" id="SSF56112">
    <property type="entry name" value="Protein kinase-like (PK-like)"/>
    <property type="match status" value="1"/>
</dbReference>
<dbReference type="PANTHER" id="PTHR12149">
    <property type="entry name" value="FRUCTOSAMINE 3 KINASE-RELATED PROTEIN"/>
    <property type="match status" value="1"/>
</dbReference>
<protein>
    <recommendedName>
        <fullName evidence="1">protein-ribulosamine 3-kinase</fullName>
        <ecNumber evidence="1">2.7.1.172</ecNumber>
    </recommendedName>
</protein>
<sequence>MAELDGIPKPTGYRLLEAIEVDDTLLKSFPKASKFVSAERHGASFWTSTARIDLELADGTPYRLFLKTATGDLGMSILRGEYHGVKAIHRFTPDGIPRPVAWGTYMSDPNTHFYLCEFMDMKNELPDIQKFSSMLAKLHQDSMASPDSPSRFGFHAMTHEGSMYQDVTWCTTWEEFFRRRLQSFVDQEVVAQGPSEELDEVLPRFMDKVIPRLLRPLVTHGRSLRPALLHGDIWYGNLATNANTGEPIYFDPAVFWGHNESWPRRAINSDENGWKNTTSSFPKSAPEDDYEDRNALYAISEHFCASTLYPDNKNFRKMAIEDKKLLEKFPHGYQGE</sequence>
<gene>
    <name evidence="4" type="ORF">PG991_000493</name>
</gene>
<reference evidence="4 5" key="1">
    <citation type="submission" date="2023-01" db="EMBL/GenBank/DDBJ databases">
        <title>Analysis of 21 Apiospora genomes using comparative genomics revels a genus with tremendous synthesis potential of carbohydrate active enzymes and secondary metabolites.</title>
        <authorList>
            <person name="Sorensen T."/>
        </authorList>
    </citation>
    <scope>NUCLEOTIDE SEQUENCE [LARGE SCALE GENOMIC DNA]</scope>
    <source>
        <strain evidence="4 5">CBS 20057</strain>
    </source>
</reference>
<keyword evidence="5" id="KW-1185">Reference proteome</keyword>
<dbReference type="Proteomes" id="UP001396898">
    <property type="component" value="Unassembled WGS sequence"/>
</dbReference>
<accession>A0ABR1T2A0</accession>
<dbReference type="InterPro" id="IPR011009">
    <property type="entry name" value="Kinase-like_dom_sf"/>
</dbReference>